<dbReference type="SUPFAM" id="SSF51395">
    <property type="entry name" value="FMN-linked oxidoreductases"/>
    <property type="match status" value="1"/>
</dbReference>
<keyword evidence="6" id="KW-1185">Reference proteome</keyword>
<dbReference type="AlphaFoldDB" id="A0A494VVU3"/>
<dbReference type="FunFam" id="3.20.20.70:FF:000059">
    <property type="entry name" value="N-ethylmaleimide reductase, FMN-linked"/>
    <property type="match status" value="1"/>
</dbReference>
<evidence type="ECO:0000256" key="1">
    <source>
        <dbReference type="ARBA" id="ARBA00001917"/>
    </source>
</evidence>
<dbReference type="Gene3D" id="3.20.20.70">
    <property type="entry name" value="Aldolase class I"/>
    <property type="match status" value="1"/>
</dbReference>
<dbReference type="GO" id="GO:0005829">
    <property type="term" value="C:cytosol"/>
    <property type="evidence" value="ECO:0007669"/>
    <property type="project" value="UniProtKB-ARBA"/>
</dbReference>
<dbReference type="PANTHER" id="PTHR22893">
    <property type="entry name" value="NADH OXIDOREDUCTASE-RELATED"/>
    <property type="match status" value="1"/>
</dbReference>
<reference evidence="5 6" key="1">
    <citation type="submission" date="2018-10" db="EMBL/GenBank/DDBJ databases">
        <title>Genome sequencing of Mucilaginibacter sp. HYN0043.</title>
        <authorList>
            <person name="Kim M."/>
            <person name="Yi H."/>
        </authorList>
    </citation>
    <scope>NUCLEOTIDE SEQUENCE [LARGE SCALE GENOMIC DNA]</scope>
    <source>
        <strain evidence="5 6">HYN0043</strain>
    </source>
</reference>
<dbReference type="InterPro" id="IPR001155">
    <property type="entry name" value="OxRdtase_FMN_N"/>
</dbReference>
<dbReference type="OrthoDB" id="9772736at2"/>
<proteinExistence type="inferred from homology"/>
<dbReference type="RefSeq" id="WP_119411346.1">
    <property type="nucleotide sequence ID" value="NZ_CP032869.1"/>
</dbReference>
<protein>
    <submittedName>
        <fullName evidence="5">Alkene reductase</fullName>
    </submittedName>
</protein>
<evidence type="ECO:0000313" key="6">
    <source>
        <dbReference type="Proteomes" id="UP000270046"/>
    </source>
</evidence>
<sequence>MENTRRANKLLEPFDLHGLKLPNRVVMASMTRGRAANIDLAPGKIQAAYYAQRASAGLIMAEGTWVNEMSVGFINVPGLYTDKQVEGWSLVTESVHKNGGRIFAQLGHAGVLSHPDHLNGLLPVGPSAVNPKKVVFTTQGPSDSITPRELSVHEIKETVNDYKKAAANAKLAGFDGVEIHVQNPSLISQFLSDALNHRTDEYGGSIPNKARFFFEILDSVLEVWGSGKVSVKFNPYLKYQTDKDEWDDSLPTYEYLADQLNNYPLAFLQLLDYAEEGLDPKVHASRNLFGNFRKIYKGTIVANGGFTFEKANAIIEKGDADLVSFGVLYIANPDLVERIAANAPLNASQAETFYFGAEGGYLDYPTLREQSNKI</sequence>
<keyword evidence="3" id="KW-0560">Oxidoreductase</keyword>
<dbReference type="PANTHER" id="PTHR22893:SF91">
    <property type="entry name" value="NADPH DEHYDROGENASE 2-RELATED"/>
    <property type="match status" value="1"/>
</dbReference>
<evidence type="ECO:0000313" key="5">
    <source>
        <dbReference type="EMBL" id="AYL95385.1"/>
    </source>
</evidence>
<feature type="domain" description="NADH:flavin oxidoreductase/NADH oxidase N-terminal" evidence="4">
    <location>
        <begin position="9"/>
        <end position="346"/>
    </location>
</feature>
<comment type="similarity">
    <text evidence="2">Belongs to the NADH:flavin oxidoreductase/NADH oxidase family.</text>
</comment>
<evidence type="ECO:0000256" key="3">
    <source>
        <dbReference type="ARBA" id="ARBA00023002"/>
    </source>
</evidence>
<dbReference type="KEGG" id="muh:HYN43_008805"/>
<dbReference type="InterPro" id="IPR045247">
    <property type="entry name" value="Oye-like"/>
</dbReference>
<organism evidence="5 6">
    <name type="scientific">Mucilaginibacter celer</name>
    <dbReference type="NCBI Taxonomy" id="2305508"/>
    <lineage>
        <taxon>Bacteria</taxon>
        <taxon>Pseudomonadati</taxon>
        <taxon>Bacteroidota</taxon>
        <taxon>Sphingobacteriia</taxon>
        <taxon>Sphingobacteriales</taxon>
        <taxon>Sphingobacteriaceae</taxon>
        <taxon>Mucilaginibacter</taxon>
    </lineage>
</organism>
<dbReference type="EMBL" id="CP032869">
    <property type="protein sequence ID" value="AYL95385.1"/>
    <property type="molecule type" value="Genomic_DNA"/>
</dbReference>
<name>A0A494VVU3_9SPHI</name>
<evidence type="ECO:0000256" key="2">
    <source>
        <dbReference type="ARBA" id="ARBA00005979"/>
    </source>
</evidence>
<comment type="cofactor">
    <cofactor evidence="1">
        <name>FMN</name>
        <dbReference type="ChEBI" id="CHEBI:58210"/>
    </cofactor>
</comment>
<dbReference type="InterPro" id="IPR013785">
    <property type="entry name" value="Aldolase_TIM"/>
</dbReference>
<dbReference type="GO" id="GO:0010181">
    <property type="term" value="F:FMN binding"/>
    <property type="evidence" value="ECO:0007669"/>
    <property type="project" value="InterPro"/>
</dbReference>
<dbReference type="CDD" id="cd02933">
    <property type="entry name" value="OYE_like_FMN"/>
    <property type="match status" value="1"/>
</dbReference>
<gene>
    <name evidence="5" type="ORF">HYN43_008805</name>
</gene>
<dbReference type="Pfam" id="PF00724">
    <property type="entry name" value="Oxidored_FMN"/>
    <property type="match status" value="1"/>
</dbReference>
<accession>A0A494VVU3</accession>
<evidence type="ECO:0000259" key="4">
    <source>
        <dbReference type="Pfam" id="PF00724"/>
    </source>
</evidence>
<dbReference type="GO" id="GO:0016628">
    <property type="term" value="F:oxidoreductase activity, acting on the CH-CH group of donors, NAD or NADP as acceptor"/>
    <property type="evidence" value="ECO:0007669"/>
    <property type="project" value="UniProtKB-ARBA"/>
</dbReference>
<dbReference type="Proteomes" id="UP000270046">
    <property type="component" value="Chromosome"/>
</dbReference>